<dbReference type="AlphaFoldDB" id="A0A084U370"/>
<dbReference type="RefSeq" id="WP_051790324.1">
    <property type="nucleotide sequence ID" value="NZ_AWQU01000084.1"/>
</dbReference>
<keyword evidence="1" id="KW-0812">Transmembrane</keyword>
<feature type="transmembrane region" description="Helical" evidence="1">
    <location>
        <begin position="21"/>
        <end position="43"/>
    </location>
</feature>
<reference evidence="2 3" key="1">
    <citation type="journal article" date="2014" name="PLoS ONE">
        <title>Reduction of Hydrogen Peroxide Accumulation and Toxicity by a Catalase from Mycoplasma iowae.</title>
        <authorList>
            <person name="Pritchard R.E."/>
            <person name="Prassinos A.J."/>
            <person name="Osborne J.D."/>
            <person name="Raviv Z."/>
            <person name="Balish M.F."/>
        </authorList>
    </citation>
    <scope>NUCLEOTIDE SEQUENCE [LARGE SCALE GENOMIC DNA]</scope>
    <source>
        <strain evidence="2 3">DK-CPA</strain>
    </source>
</reference>
<comment type="caution">
    <text evidence="2">The sequence shown here is derived from an EMBL/GenBank/DDBJ whole genome shotgun (WGS) entry which is preliminary data.</text>
</comment>
<dbReference type="EMBL" id="AWQU01000084">
    <property type="protein sequence ID" value="KFB07406.1"/>
    <property type="molecule type" value="Genomic_DNA"/>
</dbReference>
<dbReference type="Proteomes" id="UP000028523">
    <property type="component" value="Unassembled WGS sequence"/>
</dbReference>
<keyword evidence="3" id="KW-1185">Reference proteome</keyword>
<evidence type="ECO:0000313" key="2">
    <source>
        <dbReference type="EMBL" id="KFB07406.1"/>
    </source>
</evidence>
<accession>A0A084U370</accession>
<gene>
    <name evidence="2" type="ORF">P271_239</name>
</gene>
<proteinExistence type="predicted"/>
<sequence length="124" mass="14028">MKIIDLINATESTTNTIGIPLWLLILIGILVVISIIAGIYKIISYRKISIVSKKMDYLLEDLIYKSEFVTPTVETLVKLSSYVDLFEAVIKKNSDSLITYVSNNKEAVKKFQKKIKDVIATDKK</sequence>
<name>A0A084U370_MALIO</name>
<evidence type="ECO:0000256" key="1">
    <source>
        <dbReference type="SAM" id="Phobius"/>
    </source>
</evidence>
<protein>
    <submittedName>
        <fullName evidence="2">Uncharacterized protein</fullName>
    </submittedName>
</protein>
<keyword evidence="1" id="KW-0472">Membrane</keyword>
<evidence type="ECO:0000313" key="3">
    <source>
        <dbReference type="Proteomes" id="UP000028523"/>
    </source>
</evidence>
<keyword evidence="1" id="KW-1133">Transmembrane helix</keyword>
<organism evidence="2 3">
    <name type="scientific">Malacoplasma iowae DK-CPA</name>
    <dbReference type="NCBI Taxonomy" id="1394179"/>
    <lineage>
        <taxon>Bacteria</taxon>
        <taxon>Bacillati</taxon>
        <taxon>Mycoplasmatota</taxon>
        <taxon>Mycoplasmoidales</taxon>
        <taxon>Mycoplasmoidaceae</taxon>
        <taxon>Malacoplasma</taxon>
    </lineage>
</organism>